<gene>
    <name evidence="2" type="ORF">CPELLU_LOCUS12561</name>
</gene>
<protein>
    <submittedName>
        <fullName evidence="2">13218_t:CDS:1</fullName>
    </submittedName>
</protein>
<dbReference type="InterPro" id="IPR027417">
    <property type="entry name" value="P-loop_NTPase"/>
</dbReference>
<dbReference type="Gene3D" id="3.40.50.300">
    <property type="entry name" value="P-loop containing nucleotide triphosphate hydrolases"/>
    <property type="match status" value="1"/>
</dbReference>
<feature type="non-terminal residue" evidence="2">
    <location>
        <position position="1"/>
    </location>
</feature>
<feature type="domain" description="AAA-ATPase-like" evidence="1">
    <location>
        <begin position="151"/>
        <end position="325"/>
    </location>
</feature>
<dbReference type="PANTHER" id="PTHR34825:SF1">
    <property type="entry name" value="AAA-ATPASE-LIKE DOMAIN-CONTAINING PROTEIN"/>
    <property type="match status" value="1"/>
</dbReference>
<dbReference type="PANTHER" id="PTHR34825">
    <property type="entry name" value="CONSERVED PROTEIN, WITH A WEAK D-GALACTARATE DEHYDRATASE/ALTRONATE HYDROLASE DOMAIN"/>
    <property type="match status" value="1"/>
</dbReference>
<evidence type="ECO:0000313" key="3">
    <source>
        <dbReference type="Proteomes" id="UP000789759"/>
    </source>
</evidence>
<dbReference type="InterPro" id="IPR013761">
    <property type="entry name" value="SAM/pointed_sf"/>
</dbReference>
<comment type="caution">
    <text evidence="2">The sequence shown here is derived from an EMBL/GenBank/DDBJ whole genome shotgun (WGS) entry which is preliminary data.</text>
</comment>
<dbReference type="Proteomes" id="UP000789759">
    <property type="component" value="Unassembled WGS sequence"/>
</dbReference>
<keyword evidence="3" id="KW-1185">Reference proteome</keyword>
<sequence>MSRNITLPSVEEVNKWWPNNVVTFLGSNKKKLFLKDEDIKVFEDNRVPGPAFLKLNVDKLIAQPYNLLGGPAETIAELIDKIKGEGQDEGPPRKRPRLIRALDGEQVFDDSKSMTWFDQEAETRKALFQDSPNVIVKGGYSPGESNFFNFVTSGVFVDKSLFIIEFMIYSERAILITRPRRFGKSTNLSMLYTFLKPVPEIEKEKKLALFKDLKVAQFNWFMKLHFGNWPIIYINFKDLDYESWESMLCSIKDKISELYKEHRYIINDKKLYPDDESLFINTLDRTIGESYLINSISRLTRHLHEYFGKKTIILIDEYDWPMEHAKNFYDRA</sequence>
<proteinExistence type="predicted"/>
<dbReference type="AlphaFoldDB" id="A0A9N9I110"/>
<reference evidence="2" key="1">
    <citation type="submission" date="2021-06" db="EMBL/GenBank/DDBJ databases">
        <authorList>
            <person name="Kallberg Y."/>
            <person name="Tangrot J."/>
            <person name="Rosling A."/>
        </authorList>
    </citation>
    <scope>NUCLEOTIDE SEQUENCE</scope>
    <source>
        <strain evidence="2">FL966</strain>
    </source>
</reference>
<dbReference type="Gene3D" id="1.10.150.50">
    <property type="entry name" value="Transcription Factor, Ets-1"/>
    <property type="match status" value="1"/>
</dbReference>
<dbReference type="OrthoDB" id="2143434at2759"/>
<evidence type="ECO:0000259" key="1">
    <source>
        <dbReference type="Pfam" id="PF09820"/>
    </source>
</evidence>
<dbReference type="InterPro" id="IPR018631">
    <property type="entry name" value="AAA-ATPase-like_dom"/>
</dbReference>
<organism evidence="2 3">
    <name type="scientific">Cetraspora pellucida</name>
    <dbReference type="NCBI Taxonomy" id="1433469"/>
    <lineage>
        <taxon>Eukaryota</taxon>
        <taxon>Fungi</taxon>
        <taxon>Fungi incertae sedis</taxon>
        <taxon>Mucoromycota</taxon>
        <taxon>Glomeromycotina</taxon>
        <taxon>Glomeromycetes</taxon>
        <taxon>Diversisporales</taxon>
        <taxon>Gigasporaceae</taxon>
        <taxon>Cetraspora</taxon>
    </lineage>
</organism>
<dbReference type="EMBL" id="CAJVQA010012272">
    <property type="protein sequence ID" value="CAG8715286.1"/>
    <property type="molecule type" value="Genomic_DNA"/>
</dbReference>
<dbReference type="Pfam" id="PF09820">
    <property type="entry name" value="AAA-ATPase_like"/>
    <property type="match status" value="1"/>
</dbReference>
<accession>A0A9N9I110</accession>
<evidence type="ECO:0000313" key="2">
    <source>
        <dbReference type="EMBL" id="CAG8715286.1"/>
    </source>
</evidence>
<name>A0A9N9I110_9GLOM</name>
<dbReference type="SUPFAM" id="SSF52540">
    <property type="entry name" value="P-loop containing nucleoside triphosphate hydrolases"/>
    <property type="match status" value="1"/>
</dbReference>